<evidence type="ECO:0000313" key="2">
    <source>
        <dbReference type="EMBL" id="CAG6545044.1"/>
    </source>
</evidence>
<feature type="compositionally biased region" description="Basic residues" evidence="1">
    <location>
        <begin position="172"/>
        <end position="187"/>
    </location>
</feature>
<dbReference type="EMBL" id="HBUE01120347">
    <property type="protein sequence ID" value="CAG6492189.1"/>
    <property type="molecule type" value="Transcribed_RNA"/>
</dbReference>
<dbReference type="EMBL" id="HBUE01338056">
    <property type="protein sequence ID" value="CAG6597183.1"/>
    <property type="molecule type" value="Transcribed_RNA"/>
</dbReference>
<name>A0A8D8I1M3_CULPI</name>
<proteinExistence type="predicted"/>
<dbReference type="EMBL" id="HBUE01231253">
    <property type="protein sequence ID" value="CAG6545044.1"/>
    <property type="molecule type" value="Transcribed_RNA"/>
</dbReference>
<protein>
    <submittedName>
        <fullName evidence="2">(northern house mosquito) hypothetical protein</fullName>
    </submittedName>
</protein>
<organism evidence="2">
    <name type="scientific">Culex pipiens</name>
    <name type="common">House mosquito</name>
    <dbReference type="NCBI Taxonomy" id="7175"/>
    <lineage>
        <taxon>Eukaryota</taxon>
        <taxon>Metazoa</taxon>
        <taxon>Ecdysozoa</taxon>
        <taxon>Arthropoda</taxon>
        <taxon>Hexapoda</taxon>
        <taxon>Insecta</taxon>
        <taxon>Pterygota</taxon>
        <taxon>Neoptera</taxon>
        <taxon>Endopterygota</taxon>
        <taxon>Diptera</taxon>
        <taxon>Nematocera</taxon>
        <taxon>Culicoidea</taxon>
        <taxon>Culicidae</taxon>
        <taxon>Culicinae</taxon>
        <taxon>Culicini</taxon>
        <taxon>Culex</taxon>
        <taxon>Culex</taxon>
    </lineage>
</organism>
<reference evidence="2" key="1">
    <citation type="submission" date="2021-05" db="EMBL/GenBank/DDBJ databases">
        <authorList>
            <person name="Alioto T."/>
            <person name="Alioto T."/>
            <person name="Gomez Garrido J."/>
        </authorList>
    </citation>
    <scope>NUCLEOTIDE SEQUENCE</scope>
</reference>
<evidence type="ECO:0000256" key="1">
    <source>
        <dbReference type="SAM" id="MobiDB-lite"/>
    </source>
</evidence>
<sequence>MMGGSGGGGMTTSGGSGSGGCPCRALIRCSMSSDFTGDRELLPQAVVPISSDWMIPGDFRLTGVLPTSLRCFLGVFVFLRGRVSHNSSPLTSFKGLPIFPCLVASTTTGDRFCSRPISFTYRSNSFRFIGMNARESSMSDAESGTLLSSALTRTGLRNRTGCLSTSGDRGPRRACRSRSRSSSRFRPRPLFLF</sequence>
<dbReference type="AlphaFoldDB" id="A0A8D8I1M3"/>
<feature type="region of interest" description="Disordered" evidence="1">
    <location>
        <begin position="161"/>
        <end position="193"/>
    </location>
</feature>
<accession>A0A8D8I1M3</accession>